<dbReference type="AlphaFoldDB" id="A0A0J6FAD0"/>
<evidence type="ECO:0000313" key="1">
    <source>
        <dbReference type="EMBL" id="KMM65914.1"/>
    </source>
</evidence>
<accession>A0A0J6FAD0</accession>
<dbReference type="VEuPathDB" id="FungiDB:CPAG_02255"/>
<reference evidence="2" key="3">
    <citation type="journal article" date="2010" name="Genome Res.">
        <title>Population genomic sequencing of Coccidioides fungi reveals recent hybridization and transposon control.</title>
        <authorList>
            <person name="Neafsey D.E."/>
            <person name="Barker B.M."/>
            <person name="Sharpton T.J."/>
            <person name="Stajich J.E."/>
            <person name="Park D.J."/>
            <person name="Whiston E."/>
            <person name="Hung C.-Y."/>
            <person name="McMahan C."/>
            <person name="White J."/>
            <person name="Sykes S."/>
            <person name="Heiman D."/>
            <person name="Young S."/>
            <person name="Zeng Q."/>
            <person name="Abouelleil A."/>
            <person name="Aftuck L."/>
            <person name="Bessette D."/>
            <person name="Brown A."/>
            <person name="FitzGerald M."/>
            <person name="Lui A."/>
            <person name="Macdonald J.P."/>
            <person name="Priest M."/>
            <person name="Orbach M.J."/>
            <person name="Galgiani J.N."/>
            <person name="Kirkland T.N."/>
            <person name="Cole G.T."/>
            <person name="Birren B.W."/>
            <person name="Henn M.R."/>
            <person name="Taylor J.W."/>
            <person name="Rounsley S.D."/>
        </authorList>
    </citation>
    <scope>NUCLEOTIDE SEQUENCE [LARGE SCALE GENOMIC DNA]</scope>
    <source>
        <strain evidence="2">RMSCC 3488</strain>
    </source>
</reference>
<reference evidence="2" key="2">
    <citation type="journal article" date="2009" name="Genome Res.">
        <title>Comparative genomic analyses of the human fungal pathogens Coccidioides and their relatives.</title>
        <authorList>
            <person name="Sharpton T.J."/>
            <person name="Stajich J.E."/>
            <person name="Rounsley S.D."/>
            <person name="Gardner M.J."/>
            <person name="Wortman J.R."/>
            <person name="Jordar V.S."/>
            <person name="Maiti R."/>
            <person name="Kodira C.D."/>
            <person name="Neafsey D.E."/>
            <person name="Zeng Q."/>
            <person name="Hung C.-Y."/>
            <person name="McMahan C."/>
            <person name="Muszewska A."/>
            <person name="Grynberg M."/>
            <person name="Mandel M.A."/>
            <person name="Kellner E.M."/>
            <person name="Barker B.M."/>
            <person name="Galgiani J.N."/>
            <person name="Orbach M.J."/>
            <person name="Kirkland T.N."/>
            <person name="Cole G.T."/>
            <person name="Henn M.R."/>
            <person name="Birren B.W."/>
            <person name="Taylor J.W."/>
        </authorList>
    </citation>
    <scope>NUCLEOTIDE SEQUENCE [LARGE SCALE GENOMIC DNA]</scope>
    <source>
        <strain evidence="2">RMSCC 3488</strain>
    </source>
</reference>
<dbReference type="EMBL" id="DS268109">
    <property type="protein sequence ID" value="KMM65914.1"/>
    <property type="molecule type" value="Genomic_DNA"/>
</dbReference>
<evidence type="ECO:0000313" key="2">
    <source>
        <dbReference type="Proteomes" id="UP000054567"/>
    </source>
</evidence>
<dbReference type="Proteomes" id="UP000054567">
    <property type="component" value="Unassembled WGS sequence"/>
</dbReference>
<reference evidence="1 2" key="1">
    <citation type="submission" date="2007-06" db="EMBL/GenBank/DDBJ databases">
        <title>The Genome Sequence of Coccidioides posadasii RMSCC_3488.</title>
        <authorList>
            <consortium name="Coccidioides Genome Resources Consortium"/>
            <consortium name="The Broad Institute Genome Sequencing Platform"/>
            <person name="Henn M.R."/>
            <person name="Sykes S."/>
            <person name="Young S."/>
            <person name="Jaffe D."/>
            <person name="Berlin A."/>
            <person name="Alvarez P."/>
            <person name="Butler J."/>
            <person name="Gnerre S."/>
            <person name="Grabherr M."/>
            <person name="Mauceli E."/>
            <person name="Brockman W."/>
            <person name="Kodira C."/>
            <person name="Alvarado L."/>
            <person name="Zeng Q."/>
            <person name="Crawford M."/>
            <person name="Antoine C."/>
            <person name="Devon K."/>
            <person name="Galgiani J."/>
            <person name="Orsborn K."/>
            <person name="Lewis M.L."/>
            <person name="Nusbaum C."/>
            <person name="Galagan J."/>
            <person name="Birren B."/>
        </authorList>
    </citation>
    <scope>NUCLEOTIDE SEQUENCE [LARGE SCALE GENOMIC DNA]</scope>
    <source>
        <strain evidence="1 2">RMSCC 3488</strain>
    </source>
</reference>
<name>A0A0J6FAD0_COCPO</name>
<gene>
    <name evidence="1" type="ORF">CPAG_02255</name>
</gene>
<dbReference type="OrthoDB" id="10322964at2759"/>
<proteinExistence type="predicted"/>
<protein>
    <submittedName>
        <fullName evidence="1">Uncharacterized protein</fullName>
    </submittedName>
</protein>
<organism evidence="1 2">
    <name type="scientific">Coccidioides posadasii RMSCC 3488</name>
    <dbReference type="NCBI Taxonomy" id="454284"/>
    <lineage>
        <taxon>Eukaryota</taxon>
        <taxon>Fungi</taxon>
        <taxon>Dikarya</taxon>
        <taxon>Ascomycota</taxon>
        <taxon>Pezizomycotina</taxon>
        <taxon>Eurotiomycetes</taxon>
        <taxon>Eurotiomycetidae</taxon>
        <taxon>Onygenales</taxon>
        <taxon>Onygenaceae</taxon>
        <taxon>Coccidioides</taxon>
    </lineage>
</organism>
<sequence length="151" mass="17045">MGETVDARPLLQRHASAPLIHCHAVDAGATDDPAERLTVIECLEELHYNEVAVLKTELGGRINKLSSLRLKLEEERMCVQHLIYQFDDMHCKKEQIANQASSLARINTALSKKNVAIRKETEGFKQEMNVIHKRVLDAIVHEREKAGIAKI</sequence>